<dbReference type="AlphaFoldDB" id="A0AA89BRB2"/>
<dbReference type="EMBL" id="VSWD01000010">
    <property type="protein sequence ID" value="KAK3091181.1"/>
    <property type="molecule type" value="Genomic_DNA"/>
</dbReference>
<sequence>MGNSDAILSTRTKFPPLFFGLNQTYYQEIEVGDLLTRVNMPDDLASYQKKNETFLVAGVRGKGEGGDFILEARNRRLPPILPDKEKWKEVCNNADVLDDFHILKINEYAHYNSGQSYSRFPLFQNNIYAPDINPLVTAFMGIL</sequence>
<proteinExistence type="predicted"/>
<keyword evidence="2" id="KW-1185">Reference proteome</keyword>
<accession>A0AA89BRB2</accession>
<dbReference type="Proteomes" id="UP001186944">
    <property type="component" value="Unassembled WGS sequence"/>
</dbReference>
<evidence type="ECO:0000313" key="2">
    <source>
        <dbReference type="Proteomes" id="UP001186944"/>
    </source>
</evidence>
<reference evidence="1" key="1">
    <citation type="submission" date="2019-08" db="EMBL/GenBank/DDBJ databases">
        <title>The improved chromosome-level genome for the pearl oyster Pinctada fucata martensii using PacBio sequencing and Hi-C.</title>
        <authorList>
            <person name="Zheng Z."/>
        </authorList>
    </citation>
    <scope>NUCLEOTIDE SEQUENCE</scope>
    <source>
        <strain evidence="1">ZZ-2019</strain>
        <tissue evidence="1">Adductor muscle</tissue>
    </source>
</reference>
<gene>
    <name evidence="1" type="ORF">FSP39_017771</name>
</gene>
<comment type="caution">
    <text evidence="1">The sequence shown here is derived from an EMBL/GenBank/DDBJ whole genome shotgun (WGS) entry which is preliminary data.</text>
</comment>
<evidence type="ECO:0000313" key="1">
    <source>
        <dbReference type="EMBL" id="KAK3091181.1"/>
    </source>
</evidence>
<organism evidence="1 2">
    <name type="scientific">Pinctada imbricata</name>
    <name type="common">Atlantic pearl-oyster</name>
    <name type="synonym">Pinctada martensii</name>
    <dbReference type="NCBI Taxonomy" id="66713"/>
    <lineage>
        <taxon>Eukaryota</taxon>
        <taxon>Metazoa</taxon>
        <taxon>Spiralia</taxon>
        <taxon>Lophotrochozoa</taxon>
        <taxon>Mollusca</taxon>
        <taxon>Bivalvia</taxon>
        <taxon>Autobranchia</taxon>
        <taxon>Pteriomorphia</taxon>
        <taxon>Pterioida</taxon>
        <taxon>Pterioidea</taxon>
        <taxon>Pteriidae</taxon>
        <taxon>Pinctada</taxon>
    </lineage>
</organism>
<protein>
    <submittedName>
        <fullName evidence="1">Uncharacterized protein</fullName>
    </submittedName>
</protein>
<name>A0AA89BRB2_PINIB</name>